<evidence type="ECO:0000256" key="1">
    <source>
        <dbReference type="ARBA" id="ARBA00004651"/>
    </source>
</evidence>
<comment type="subcellular location">
    <subcellularLocation>
        <location evidence="1 10">Cell membrane</location>
        <topology evidence="1 10">Multi-pass membrane protein</topology>
    </subcellularLocation>
</comment>
<evidence type="ECO:0000256" key="9">
    <source>
        <dbReference type="PIRSR" id="PIRSR600990-52"/>
    </source>
</evidence>
<dbReference type="Proteomes" id="UP000663870">
    <property type="component" value="Unassembled WGS sequence"/>
</dbReference>
<dbReference type="GO" id="GO:0005921">
    <property type="term" value="C:gap junction"/>
    <property type="evidence" value="ECO:0007669"/>
    <property type="project" value="UniProtKB-UniRule"/>
</dbReference>
<keyword evidence="9" id="KW-0325">Glycoprotein</keyword>
<evidence type="ECO:0000256" key="4">
    <source>
        <dbReference type="ARBA" id="ARBA00022692"/>
    </source>
</evidence>
<evidence type="ECO:0000256" key="11">
    <source>
        <dbReference type="SAM" id="MobiDB-lite"/>
    </source>
</evidence>
<feature type="region of interest" description="Disordered" evidence="11">
    <location>
        <begin position="471"/>
        <end position="491"/>
    </location>
</feature>
<proteinExistence type="inferred from homology"/>
<keyword evidence="4 10" id="KW-0812">Transmembrane</keyword>
<comment type="caution">
    <text evidence="13">The sequence shown here is derived from an EMBL/GenBank/DDBJ whole genome shotgun (WGS) entry which is preliminary data.</text>
</comment>
<dbReference type="GO" id="GO:0034220">
    <property type="term" value="P:monoatomic ion transmembrane transport"/>
    <property type="evidence" value="ECO:0007669"/>
    <property type="project" value="UniProtKB-KW"/>
</dbReference>
<evidence type="ECO:0000313" key="16">
    <source>
        <dbReference type="Proteomes" id="UP000663870"/>
    </source>
</evidence>
<keyword evidence="16" id="KW-1185">Reference proteome</keyword>
<feature type="transmembrane region" description="Helical" evidence="10">
    <location>
        <begin position="301"/>
        <end position="321"/>
    </location>
</feature>
<gene>
    <name evidence="10" type="primary">inx</name>
    <name evidence="14" type="ORF">JXQ802_LOCUS19465</name>
    <name evidence="13" type="ORF">PYM288_LOCUS11666</name>
</gene>
<feature type="glycosylation site" description="N-linked (GlcNAc...) asparagine" evidence="9">
    <location>
        <position position="62"/>
    </location>
</feature>
<feature type="transmembrane region" description="Helical" evidence="10">
    <location>
        <begin position="215"/>
        <end position="241"/>
    </location>
</feature>
<organism evidence="13 15">
    <name type="scientific">Rotaria sordida</name>
    <dbReference type="NCBI Taxonomy" id="392033"/>
    <lineage>
        <taxon>Eukaryota</taxon>
        <taxon>Metazoa</taxon>
        <taxon>Spiralia</taxon>
        <taxon>Gnathifera</taxon>
        <taxon>Rotifera</taxon>
        <taxon>Eurotatoria</taxon>
        <taxon>Bdelloidea</taxon>
        <taxon>Philodinida</taxon>
        <taxon>Philodinidae</taxon>
        <taxon>Rotaria</taxon>
    </lineage>
</organism>
<accession>A0A814CN55</accession>
<dbReference type="PANTHER" id="PTHR11893">
    <property type="entry name" value="INNEXIN"/>
    <property type="match status" value="1"/>
</dbReference>
<evidence type="ECO:0000256" key="10">
    <source>
        <dbReference type="RuleBase" id="RU010713"/>
    </source>
</evidence>
<feature type="signal peptide" evidence="12">
    <location>
        <begin position="1"/>
        <end position="16"/>
    </location>
</feature>
<evidence type="ECO:0000256" key="8">
    <source>
        <dbReference type="ARBA" id="ARBA00023303"/>
    </source>
</evidence>
<keyword evidence="12" id="KW-0732">Signal</keyword>
<comment type="caution">
    <text evidence="10">Lacks conserved residue(s) required for the propagation of feature annotation.</text>
</comment>
<protein>
    <recommendedName>
        <fullName evidence="10">Innexin</fullName>
    </recommendedName>
</protein>
<keyword evidence="3" id="KW-1003">Cell membrane</keyword>
<evidence type="ECO:0000256" key="5">
    <source>
        <dbReference type="ARBA" id="ARBA00022989"/>
    </source>
</evidence>
<keyword evidence="5 10" id="KW-1133">Transmembrane helix</keyword>
<dbReference type="InterPro" id="IPR000990">
    <property type="entry name" value="Innexin"/>
</dbReference>
<name>A0A814CN55_9BILA</name>
<keyword evidence="2 10" id="KW-0813">Transport</keyword>
<dbReference type="Proteomes" id="UP000663854">
    <property type="component" value="Unassembled WGS sequence"/>
</dbReference>
<evidence type="ECO:0000256" key="12">
    <source>
        <dbReference type="SAM" id="SignalP"/>
    </source>
</evidence>
<sequence length="491" mass="58520">MVDLIYLITLVPTVLLSQLRSDDDVFDKINYKYTVGLLVLFATVTATKQFDDDRIECWNRANFIKPYIAYTNQICYISSTYYVDRNKTIPRNIQERTDSKLNYYQWTPFIILLMALFFHLPRLIWRALSVRSGIDLLDIVESADDMRSIKEFDERDHLLKHIVGTIDMYVDDARRQTAAENRQTSLLRKLFQLLCCMTGKFLGNYFITLYMFMKIYYILNVILQIWLLDIFLNTSFLQFGYESVKLFRYGLNQPESKYFPRETFCDFYVREPLRGGEPLQRITVQCVLTINLFNQQIFTLLWIWFVVVFFLNIYSLAIWIGRFAVFKNRYHFIESRLTRTSRPEIPRLRLEFKYAKRELGDYVQEQLIRSFILVYLEQDGYFFIRMLTVNVSDFIVQEIIEQLWSRYVMRYGENDAKLAEASYYQFRKEKKHVSIISMQAPMSIIMDERSGAHDAKRKYLKQHSDMPTELLMPLTSHDSSSSSTQKKKQNA</sequence>
<feature type="transmembrane region" description="Helical" evidence="10">
    <location>
        <begin position="103"/>
        <end position="121"/>
    </location>
</feature>
<dbReference type="PROSITE" id="PS51013">
    <property type="entry name" value="PANNEXIN"/>
    <property type="match status" value="1"/>
</dbReference>
<feature type="chain" id="PRO_5035599552" description="Innexin" evidence="12">
    <location>
        <begin position="17"/>
        <end position="491"/>
    </location>
</feature>
<keyword evidence="7 10" id="KW-0472">Membrane</keyword>
<evidence type="ECO:0000256" key="7">
    <source>
        <dbReference type="ARBA" id="ARBA00023136"/>
    </source>
</evidence>
<keyword evidence="6 10" id="KW-0406">Ion transport</keyword>
<evidence type="ECO:0000313" key="14">
    <source>
        <dbReference type="EMBL" id="CAF1106356.1"/>
    </source>
</evidence>
<dbReference type="Pfam" id="PF00876">
    <property type="entry name" value="Innexin"/>
    <property type="match status" value="1"/>
</dbReference>
<comment type="similarity">
    <text evidence="10">Belongs to the pannexin family.</text>
</comment>
<keyword evidence="8 10" id="KW-0407">Ion channel</keyword>
<dbReference type="PRINTS" id="PR01262">
    <property type="entry name" value="INNEXIN"/>
</dbReference>
<dbReference type="PANTHER" id="PTHR11893:SF36">
    <property type="entry name" value="INNEXIN-5"/>
    <property type="match status" value="1"/>
</dbReference>
<dbReference type="GlyCosmos" id="A0A814CN55">
    <property type="glycosylation" value="1 site, No reported glycans"/>
</dbReference>
<evidence type="ECO:0000256" key="2">
    <source>
        <dbReference type="ARBA" id="ARBA00022448"/>
    </source>
</evidence>
<reference evidence="13" key="1">
    <citation type="submission" date="2021-02" db="EMBL/GenBank/DDBJ databases">
        <authorList>
            <person name="Nowell W R."/>
        </authorList>
    </citation>
    <scope>NUCLEOTIDE SEQUENCE</scope>
</reference>
<evidence type="ECO:0000313" key="13">
    <source>
        <dbReference type="EMBL" id="CAF0942475.1"/>
    </source>
</evidence>
<evidence type="ECO:0000313" key="15">
    <source>
        <dbReference type="Proteomes" id="UP000663854"/>
    </source>
</evidence>
<dbReference type="EMBL" id="CAJNOL010000534">
    <property type="protein sequence ID" value="CAF1106356.1"/>
    <property type="molecule type" value="Genomic_DNA"/>
</dbReference>
<dbReference type="AlphaFoldDB" id="A0A814CN55"/>
<evidence type="ECO:0000256" key="6">
    <source>
        <dbReference type="ARBA" id="ARBA00023065"/>
    </source>
</evidence>
<evidence type="ECO:0000256" key="3">
    <source>
        <dbReference type="ARBA" id="ARBA00022475"/>
    </source>
</evidence>
<dbReference type="EMBL" id="CAJNOH010000201">
    <property type="protein sequence ID" value="CAF0942475.1"/>
    <property type="molecule type" value="Genomic_DNA"/>
</dbReference>
<dbReference type="GO" id="GO:0005886">
    <property type="term" value="C:plasma membrane"/>
    <property type="evidence" value="ECO:0007669"/>
    <property type="project" value="UniProtKB-SubCell"/>
</dbReference>
<comment type="function">
    <text evidence="10">Structural component of the gap junctions.</text>
</comment>